<gene>
    <name evidence="6" type="ORF">BSTOLATCC_MIC39597</name>
</gene>
<evidence type="ECO:0000256" key="3">
    <source>
        <dbReference type="ARBA" id="ARBA00022989"/>
    </source>
</evidence>
<sequence length="169" mass="19331">MDVPDDYGWVIFIEILIAFQLTLFTYVFVSPSRLKTFTPRFMKENFTEEFIEAFHREPDFQGYPDTGSGRFSKKLPLKDWYDFNNAQRIQWNYLEGAHAPLVCIPIAGLEFPYWTIGLGAAYIIGRTVYSIGYKMSGSRGRGIGAAILDISLLGLLIVAFVSCFYMVYD</sequence>
<dbReference type="GO" id="GO:0004364">
    <property type="term" value="F:glutathione transferase activity"/>
    <property type="evidence" value="ECO:0007669"/>
    <property type="project" value="TreeGrafter"/>
</dbReference>
<evidence type="ECO:0008006" key="8">
    <source>
        <dbReference type="Google" id="ProtNLM"/>
    </source>
</evidence>
<dbReference type="AlphaFoldDB" id="A0AAU9JEW7"/>
<dbReference type="GO" id="GO:0006691">
    <property type="term" value="P:leukotriene metabolic process"/>
    <property type="evidence" value="ECO:0007669"/>
    <property type="project" value="UniProtKB-ARBA"/>
</dbReference>
<comment type="caution">
    <text evidence="6">The sequence shown here is derived from an EMBL/GenBank/DDBJ whole genome shotgun (WGS) entry which is preliminary data.</text>
</comment>
<dbReference type="InterPro" id="IPR023352">
    <property type="entry name" value="MAPEG-like_dom_sf"/>
</dbReference>
<evidence type="ECO:0000256" key="1">
    <source>
        <dbReference type="ARBA" id="ARBA00004141"/>
    </source>
</evidence>
<dbReference type="InterPro" id="IPR050997">
    <property type="entry name" value="MAPEG"/>
</dbReference>
<protein>
    <recommendedName>
        <fullName evidence="8">MAPEG family protein</fullName>
    </recommendedName>
</protein>
<name>A0AAU9JEW7_9CILI</name>
<proteinExistence type="predicted"/>
<dbReference type="PANTHER" id="PTHR10250:SF26">
    <property type="entry name" value="GLUTATHIONE S-TRANSFERASE 3, MITOCHONDRIAL"/>
    <property type="match status" value="1"/>
</dbReference>
<dbReference type="InterPro" id="IPR001129">
    <property type="entry name" value="Membr-assoc_MAPEG"/>
</dbReference>
<evidence type="ECO:0000313" key="6">
    <source>
        <dbReference type="EMBL" id="CAG9325812.1"/>
    </source>
</evidence>
<evidence type="ECO:0000256" key="4">
    <source>
        <dbReference type="ARBA" id="ARBA00023136"/>
    </source>
</evidence>
<dbReference type="GO" id="GO:0016020">
    <property type="term" value="C:membrane"/>
    <property type="evidence" value="ECO:0007669"/>
    <property type="project" value="UniProtKB-SubCell"/>
</dbReference>
<dbReference type="PANTHER" id="PTHR10250">
    <property type="entry name" value="MICROSOMAL GLUTATHIONE S-TRANSFERASE"/>
    <property type="match status" value="1"/>
</dbReference>
<keyword evidence="4 5" id="KW-0472">Membrane</keyword>
<organism evidence="6 7">
    <name type="scientific">Blepharisma stoltei</name>
    <dbReference type="NCBI Taxonomy" id="1481888"/>
    <lineage>
        <taxon>Eukaryota</taxon>
        <taxon>Sar</taxon>
        <taxon>Alveolata</taxon>
        <taxon>Ciliophora</taxon>
        <taxon>Postciliodesmatophora</taxon>
        <taxon>Heterotrichea</taxon>
        <taxon>Heterotrichida</taxon>
        <taxon>Blepharismidae</taxon>
        <taxon>Blepharisma</taxon>
    </lineage>
</organism>
<evidence type="ECO:0000256" key="5">
    <source>
        <dbReference type="SAM" id="Phobius"/>
    </source>
</evidence>
<dbReference type="Proteomes" id="UP001162131">
    <property type="component" value="Unassembled WGS sequence"/>
</dbReference>
<dbReference type="SUPFAM" id="SSF161084">
    <property type="entry name" value="MAPEG domain-like"/>
    <property type="match status" value="1"/>
</dbReference>
<accession>A0AAU9JEW7</accession>
<evidence type="ECO:0000313" key="7">
    <source>
        <dbReference type="Proteomes" id="UP001162131"/>
    </source>
</evidence>
<keyword evidence="2 5" id="KW-0812">Transmembrane</keyword>
<feature type="transmembrane region" description="Helical" evidence="5">
    <location>
        <begin position="143"/>
        <end position="168"/>
    </location>
</feature>
<comment type="subcellular location">
    <subcellularLocation>
        <location evidence="1">Membrane</location>
        <topology evidence="1">Multi-pass membrane protein</topology>
    </subcellularLocation>
</comment>
<feature type="transmembrane region" description="Helical" evidence="5">
    <location>
        <begin position="7"/>
        <end position="29"/>
    </location>
</feature>
<dbReference type="GO" id="GO:0005635">
    <property type="term" value="C:nuclear envelope"/>
    <property type="evidence" value="ECO:0007669"/>
    <property type="project" value="TreeGrafter"/>
</dbReference>
<keyword evidence="7" id="KW-1185">Reference proteome</keyword>
<keyword evidence="3 5" id="KW-1133">Transmembrane helix</keyword>
<dbReference type="GO" id="GO:0004602">
    <property type="term" value="F:glutathione peroxidase activity"/>
    <property type="evidence" value="ECO:0007669"/>
    <property type="project" value="TreeGrafter"/>
</dbReference>
<dbReference type="Gene3D" id="1.20.120.550">
    <property type="entry name" value="Membrane associated eicosanoid/glutathione metabolism-like domain"/>
    <property type="match status" value="1"/>
</dbReference>
<feature type="transmembrane region" description="Helical" evidence="5">
    <location>
        <begin position="111"/>
        <end position="131"/>
    </location>
</feature>
<evidence type="ECO:0000256" key="2">
    <source>
        <dbReference type="ARBA" id="ARBA00022692"/>
    </source>
</evidence>
<dbReference type="GO" id="GO:0005783">
    <property type="term" value="C:endoplasmic reticulum"/>
    <property type="evidence" value="ECO:0007669"/>
    <property type="project" value="TreeGrafter"/>
</dbReference>
<reference evidence="6" key="1">
    <citation type="submission" date="2021-09" db="EMBL/GenBank/DDBJ databases">
        <authorList>
            <consortium name="AG Swart"/>
            <person name="Singh M."/>
            <person name="Singh A."/>
            <person name="Seah K."/>
            <person name="Emmerich C."/>
        </authorList>
    </citation>
    <scope>NUCLEOTIDE SEQUENCE</scope>
    <source>
        <strain evidence="6">ATCC30299</strain>
    </source>
</reference>
<dbReference type="EMBL" id="CAJZBQ010000039">
    <property type="protein sequence ID" value="CAG9325812.1"/>
    <property type="molecule type" value="Genomic_DNA"/>
</dbReference>
<dbReference type="Pfam" id="PF01124">
    <property type="entry name" value="MAPEG"/>
    <property type="match status" value="1"/>
</dbReference>